<comment type="caution">
    <text evidence="11">The sequence shown here is derived from an EMBL/GenBank/DDBJ whole genome shotgun (WGS) entry which is preliminary data.</text>
</comment>
<feature type="transmembrane region" description="Helical" evidence="9">
    <location>
        <begin position="465"/>
        <end position="483"/>
    </location>
</feature>
<keyword evidence="4 9" id="KW-0812">Transmembrane</keyword>
<dbReference type="PANTHER" id="PTHR23028">
    <property type="entry name" value="ACETYLTRANSFERASE"/>
    <property type="match status" value="1"/>
</dbReference>
<feature type="region of interest" description="Disordered" evidence="8">
    <location>
        <begin position="346"/>
        <end position="379"/>
    </location>
</feature>
<feature type="domain" description="Acyltransferase 3" evidence="10">
    <location>
        <begin position="63"/>
        <end position="329"/>
    </location>
</feature>
<dbReference type="InterPro" id="IPR050879">
    <property type="entry name" value="Acyltransferase_3"/>
</dbReference>
<keyword evidence="6 9" id="KW-0472">Membrane</keyword>
<comment type="subcellular location">
    <subcellularLocation>
        <location evidence="1">Cell membrane</location>
        <topology evidence="1">Multi-pass membrane protein</topology>
    </subcellularLocation>
</comment>
<accession>A0A2N6RZ03</accession>
<dbReference type="GO" id="GO:0016747">
    <property type="term" value="F:acyltransferase activity, transferring groups other than amino-acyl groups"/>
    <property type="evidence" value="ECO:0007669"/>
    <property type="project" value="InterPro"/>
</dbReference>
<feature type="transmembrane region" description="Helical" evidence="9">
    <location>
        <begin position="301"/>
        <end position="324"/>
    </location>
</feature>
<dbReference type="SUPFAM" id="SSF52266">
    <property type="entry name" value="SGNH hydrolase"/>
    <property type="match status" value="1"/>
</dbReference>
<feature type="compositionally biased region" description="Polar residues" evidence="8">
    <location>
        <begin position="8"/>
        <end position="18"/>
    </location>
</feature>
<feature type="compositionally biased region" description="Low complexity" evidence="8">
    <location>
        <begin position="119"/>
        <end position="138"/>
    </location>
</feature>
<dbReference type="GO" id="GO:0005886">
    <property type="term" value="C:plasma membrane"/>
    <property type="evidence" value="ECO:0007669"/>
    <property type="project" value="UniProtKB-SubCell"/>
</dbReference>
<feature type="region of interest" description="Disordered" evidence="8">
    <location>
        <begin position="1"/>
        <end position="60"/>
    </location>
</feature>
<evidence type="ECO:0000256" key="7">
    <source>
        <dbReference type="ARBA" id="ARBA00023315"/>
    </source>
</evidence>
<feature type="region of interest" description="Disordered" evidence="8">
    <location>
        <begin position="614"/>
        <end position="634"/>
    </location>
</feature>
<keyword evidence="7 11" id="KW-0012">Acyltransferase</keyword>
<feature type="transmembrane region" description="Helical" evidence="9">
    <location>
        <begin position="566"/>
        <end position="588"/>
    </location>
</feature>
<sequence length="837" mass="93002">MTKKKRVNTSTVSPANKNFHQKEAEAANNASKTLVNKKLANERAKSTNTVSEVKNQTESKRNPAIDGLRALAIIGIVCFHMRPSTLSGGFLGVTLFLVLAGYFCTHSILRYLDSRKSATTSSSTSSNTNGNTSSNTNSIEQSKTKTGEFKRLITCYFNYIWHRLKRIWPPTLGIIGVSAPMMWLFSPSLLPKLQADAFSGAGFFSNIMYVARKLSYFEQTGLPSPIKHLWYLGLIMQAFVVWPLILTALVKLVKRAINRMYITAGLAILSTILTFTFAYMFGNYTTPARVYYSLDTRASEFLLGAMLAMYGAWFTKHSLHAWIIRAFYWIRGNKHAIVKISPILPESDTTSSSSNETYAEENVSNKQIDENAAKSSAENSIPEDLRAGLQIDLSDNAEILRDDYKNTDLEDSSKSEIRELPDNVFTAPKTVFYNPLHAWQRSLIGIVTTIVLILCFVYADGTSSAFTFGGYTITAAVCALILWSCTQTDNICSRIFAFAPLSYLGKRAFAIYLVHFPILELCNPATRTTAVSWEEQILQAVVIVAVAECFYQLFEKQTEKYLQKLVHFVALAIVCVITIFLIALPLNWNSIAQQRAIQIRPELTVNAAKDAAKNAEAEKTKTNKKANASASNKKTKGLHKSVVKQALPPTPSKYPVLFPIAEKVPQNLAASHTRIDRKRNTCSVNLTMVGDSITEGAKPYLLQVMPNAYIDGKVSRQIFHGADEYAQDISRKHAGDVVIYALGTNGPPHDDSVLQHMVDVAKGKPVYFVTTRVPQPWQDVTNDRLRKFAQTHPNVGIIDWNGFSKDHSEYLTDDGVHLTPVGGPKYAKMIRLALCGA</sequence>
<dbReference type="RefSeq" id="WP_102695019.1">
    <property type="nucleotide sequence ID" value="NZ_JAKNCL010000003.1"/>
</dbReference>
<evidence type="ECO:0000256" key="2">
    <source>
        <dbReference type="ARBA" id="ARBA00022475"/>
    </source>
</evidence>
<dbReference type="GeneID" id="98326860"/>
<keyword evidence="3" id="KW-0808">Transferase</keyword>
<protein>
    <submittedName>
        <fullName evidence="11">Acyltransferase</fullName>
    </submittedName>
</protein>
<keyword evidence="12" id="KW-1185">Reference proteome</keyword>
<evidence type="ECO:0000256" key="1">
    <source>
        <dbReference type="ARBA" id="ARBA00004651"/>
    </source>
</evidence>
<dbReference type="Proteomes" id="UP000235771">
    <property type="component" value="Unassembled WGS sequence"/>
</dbReference>
<feature type="transmembrane region" description="Helical" evidence="9">
    <location>
        <begin position="88"/>
        <end position="109"/>
    </location>
</feature>
<keyword evidence="2" id="KW-1003">Cell membrane</keyword>
<name>A0A2N6RZ03_9BIFI</name>
<dbReference type="PANTHER" id="PTHR23028:SF53">
    <property type="entry name" value="ACYL_TRANSF_3 DOMAIN-CONTAINING PROTEIN"/>
    <property type="match status" value="1"/>
</dbReference>
<keyword evidence="5 9" id="KW-1133">Transmembrane helix</keyword>
<evidence type="ECO:0000256" key="3">
    <source>
        <dbReference type="ARBA" id="ARBA00022679"/>
    </source>
</evidence>
<dbReference type="EMBL" id="PNGV01000001">
    <property type="protein sequence ID" value="PMC43345.1"/>
    <property type="molecule type" value="Genomic_DNA"/>
</dbReference>
<evidence type="ECO:0000256" key="5">
    <source>
        <dbReference type="ARBA" id="ARBA00022989"/>
    </source>
</evidence>
<feature type="transmembrane region" description="Helical" evidence="9">
    <location>
        <begin position="229"/>
        <end position="249"/>
    </location>
</feature>
<evidence type="ECO:0000259" key="10">
    <source>
        <dbReference type="Pfam" id="PF01757"/>
    </source>
</evidence>
<evidence type="ECO:0000256" key="9">
    <source>
        <dbReference type="SAM" id="Phobius"/>
    </source>
</evidence>
<proteinExistence type="predicted"/>
<feature type="transmembrane region" description="Helical" evidence="9">
    <location>
        <begin position="261"/>
        <end position="281"/>
    </location>
</feature>
<feature type="region of interest" description="Disordered" evidence="8">
    <location>
        <begin position="118"/>
        <end position="142"/>
    </location>
</feature>
<reference evidence="11 12" key="1">
    <citation type="submission" date="2017-09" db="EMBL/GenBank/DDBJ databases">
        <title>Bacterial strain isolated from the female urinary microbiota.</title>
        <authorList>
            <person name="Thomas-White K."/>
            <person name="Kumar N."/>
            <person name="Forster S."/>
            <person name="Putonti C."/>
            <person name="Lawley T."/>
            <person name="Wolfe A.J."/>
        </authorList>
    </citation>
    <scope>NUCLEOTIDE SEQUENCE [LARGE SCALE GENOMIC DNA]</scope>
    <source>
        <strain evidence="11 12">UMB1686</strain>
    </source>
</reference>
<feature type="transmembrane region" description="Helical" evidence="9">
    <location>
        <begin position="167"/>
        <end position="185"/>
    </location>
</feature>
<gene>
    <name evidence="11" type="ORF">CJ216_04610</name>
</gene>
<evidence type="ECO:0000256" key="6">
    <source>
        <dbReference type="ARBA" id="ARBA00023136"/>
    </source>
</evidence>
<evidence type="ECO:0000256" key="8">
    <source>
        <dbReference type="SAM" id="MobiDB-lite"/>
    </source>
</evidence>
<dbReference type="Pfam" id="PF01757">
    <property type="entry name" value="Acyl_transf_3"/>
    <property type="match status" value="1"/>
</dbReference>
<dbReference type="CDD" id="cd01840">
    <property type="entry name" value="SGNH_hydrolase_yrhL_like"/>
    <property type="match status" value="1"/>
</dbReference>
<feature type="transmembrane region" description="Helical" evidence="9">
    <location>
        <begin position="442"/>
        <end position="459"/>
    </location>
</feature>
<dbReference type="GO" id="GO:0009103">
    <property type="term" value="P:lipopolysaccharide biosynthetic process"/>
    <property type="evidence" value="ECO:0007669"/>
    <property type="project" value="TreeGrafter"/>
</dbReference>
<dbReference type="InterPro" id="IPR036514">
    <property type="entry name" value="SGNH_hydro_sf"/>
</dbReference>
<dbReference type="Gene3D" id="3.40.50.1110">
    <property type="entry name" value="SGNH hydrolase"/>
    <property type="match status" value="1"/>
</dbReference>
<feature type="transmembrane region" description="Helical" evidence="9">
    <location>
        <begin position="64"/>
        <end position="82"/>
    </location>
</feature>
<dbReference type="InterPro" id="IPR002656">
    <property type="entry name" value="Acyl_transf_3_dom"/>
</dbReference>
<dbReference type="AlphaFoldDB" id="A0A2N6RZ03"/>
<organism evidence="11 12">
    <name type="scientific">Gardnerella greenwoodii</name>
    <dbReference type="NCBI Taxonomy" id="2914925"/>
    <lineage>
        <taxon>Bacteria</taxon>
        <taxon>Bacillati</taxon>
        <taxon>Actinomycetota</taxon>
        <taxon>Actinomycetes</taxon>
        <taxon>Bifidobacteriales</taxon>
        <taxon>Bifidobacteriaceae</taxon>
        <taxon>Gardnerella</taxon>
    </lineage>
</organism>
<evidence type="ECO:0000313" key="12">
    <source>
        <dbReference type="Proteomes" id="UP000235771"/>
    </source>
</evidence>
<evidence type="ECO:0000313" key="11">
    <source>
        <dbReference type="EMBL" id="PMC43345.1"/>
    </source>
</evidence>
<evidence type="ECO:0000256" key="4">
    <source>
        <dbReference type="ARBA" id="ARBA00022692"/>
    </source>
</evidence>